<dbReference type="GO" id="GO:0071555">
    <property type="term" value="P:cell wall organization"/>
    <property type="evidence" value="ECO:0007669"/>
    <property type="project" value="UniProtKB-KW"/>
</dbReference>
<evidence type="ECO:0000259" key="12">
    <source>
        <dbReference type="Pfam" id="PF08245"/>
    </source>
</evidence>
<evidence type="ECO:0000313" key="13">
    <source>
        <dbReference type="EMBL" id="SMO98710.1"/>
    </source>
</evidence>
<dbReference type="Gene3D" id="3.40.1390.10">
    <property type="entry name" value="MurE/MurF, N-terminal domain"/>
    <property type="match status" value="1"/>
</dbReference>
<feature type="domain" description="Mur ligase N-terminal catalytic" evidence="10">
    <location>
        <begin position="34"/>
        <end position="82"/>
    </location>
</feature>
<dbReference type="EMBL" id="FXTJ01000014">
    <property type="protein sequence ID" value="SMO98710.1"/>
    <property type="molecule type" value="Genomic_DNA"/>
</dbReference>
<dbReference type="Gene3D" id="3.90.190.20">
    <property type="entry name" value="Mur ligase, C-terminal domain"/>
    <property type="match status" value="1"/>
</dbReference>
<organism evidence="13 14">
    <name type="scientific">Geodermatophilus aquaeductus</name>
    <dbReference type="NCBI Taxonomy" id="1564161"/>
    <lineage>
        <taxon>Bacteria</taxon>
        <taxon>Bacillati</taxon>
        <taxon>Actinomycetota</taxon>
        <taxon>Actinomycetes</taxon>
        <taxon>Geodermatophilales</taxon>
        <taxon>Geodermatophilaceae</taxon>
        <taxon>Geodermatophilus</taxon>
    </lineage>
</organism>
<feature type="domain" description="Mur ligase central" evidence="12">
    <location>
        <begin position="117"/>
        <end position="315"/>
    </location>
</feature>
<feature type="modified residue" description="N6-carboxylysine" evidence="7">
    <location>
        <position position="228"/>
    </location>
</feature>
<evidence type="ECO:0000256" key="3">
    <source>
        <dbReference type="ARBA" id="ARBA00022960"/>
    </source>
</evidence>
<dbReference type="InterPro" id="IPR036565">
    <property type="entry name" value="Mur-like_cat_sf"/>
</dbReference>
<dbReference type="InterPro" id="IPR035911">
    <property type="entry name" value="MurE/MurF_N"/>
</dbReference>
<dbReference type="SUPFAM" id="SSF53623">
    <property type="entry name" value="MurD-like peptide ligases, catalytic domain"/>
    <property type="match status" value="1"/>
</dbReference>
<dbReference type="Pfam" id="PF02875">
    <property type="entry name" value="Mur_ligase_C"/>
    <property type="match status" value="1"/>
</dbReference>
<evidence type="ECO:0000259" key="10">
    <source>
        <dbReference type="Pfam" id="PF01225"/>
    </source>
</evidence>
<dbReference type="GO" id="GO:0051301">
    <property type="term" value="P:cell division"/>
    <property type="evidence" value="ECO:0007669"/>
    <property type="project" value="UniProtKB-KW"/>
</dbReference>
<dbReference type="SUPFAM" id="SSF53244">
    <property type="entry name" value="MurD-like peptide ligases, peptide-binding domain"/>
    <property type="match status" value="1"/>
</dbReference>
<keyword evidence="7 13" id="KW-0436">Ligase</keyword>
<evidence type="ECO:0000256" key="4">
    <source>
        <dbReference type="ARBA" id="ARBA00022984"/>
    </source>
</evidence>
<accession>A0A521FT44</accession>
<dbReference type="GO" id="GO:0005524">
    <property type="term" value="F:ATP binding"/>
    <property type="evidence" value="ECO:0007669"/>
    <property type="project" value="UniProtKB-UniRule"/>
</dbReference>
<dbReference type="UniPathway" id="UPA00219"/>
<keyword evidence="2 7" id="KW-0132">Cell division</keyword>
<dbReference type="InterPro" id="IPR000713">
    <property type="entry name" value="Mur_ligase_N"/>
</dbReference>
<keyword evidence="5 7" id="KW-0131">Cell cycle</keyword>
<feature type="domain" description="Mur ligase C-terminal" evidence="11">
    <location>
        <begin position="338"/>
        <end position="466"/>
    </location>
</feature>
<evidence type="ECO:0000256" key="1">
    <source>
        <dbReference type="ARBA" id="ARBA00005898"/>
    </source>
</evidence>
<dbReference type="InterPro" id="IPR036615">
    <property type="entry name" value="Mur_ligase_C_dom_sf"/>
</dbReference>
<dbReference type="InterPro" id="IPR004101">
    <property type="entry name" value="Mur_ligase_C"/>
</dbReference>
<proteinExistence type="inferred from homology"/>
<sequence>MRLPPVTWSDVERRAGTVPGGPVTRLGGDDGLTVRGLVTDSRRVGPGSLFACVRGAASDGHRFAAAAARAGAAALLVDRPVDVGLPQLHVPSVRAQLGPLGALLAGDPARRLRLAGVTGSNGKTTTSTLLRGVLDAAGTRAGVVGTLGAQVGTRSRGTSLTTPEAPELHELLAWMVEAGAQRAVVEASSIALDMGRIDGLTFDVAVFTGFEEDHLDHHGTIEHYWASKARLFERDRTTAGVVVVDDPWGRRLADQAPVPVTRVGSAEDADVRVLGWRTGAGGTEVLLADDTGGHRLHSPLVGRVHVPNLAAAWAAGRVLGVPATTIADGLATVAPPRGRNTVLGGDGRPTVVVDYAHTPRALAAAIATASDLCGPGGRVHLVLGARGRRDRYKRQGLGESARAADVVWLTNEGSHGEDPAAIMAELRVGLLGAAASVRTVPDRRAAILAAVRAAGPADVALVVGRGHETRMLDTTDPRDAVHLDDAEVANTALIAEHGLPVAADDDLAEQAS</sequence>
<keyword evidence="6 7" id="KW-0961">Cell wall biogenesis/degradation</keyword>
<dbReference type="RefSeq" id="WP_142460807.1">
    <property type="nucleotide sequence ID" value="NZ_FXTJ01000014.1"/>
</dbReference>
<protein>
    <recommendedName>
        <fullName evidence="7">UDP-N-acetylmuramyl-tripeptide synthetase</fullName>
        <ecNumber evidence="7">6.3.2.-</ecNumber>
    </recommendedName>
    <alternativeName>
        <fullName evidence="7">UDP-MurNAc-tripeptide synthetase</fullName>
    </alternativeName>
</protein>
<dbReference type="PANTHER" id="PTHR23135">
    <property type="entry name" value="MUR LIGASE FAMILY MEMBER"/>
    <property type="match status" value="1"/>
</dbReference>
<evidence type="ECO:0000256" key="7">
    <source>
        <dbReference type="HAMAP-Rule" id="MF_00208"/>
    </source>
</evidence>
<dbReference type="InterPro" id="IPR013221">
    <property type="entry name" value="Mur_ligase_cen"/>
</dbReference>
<keyword evidence="14" id="KW-1185">Reference proteome</keyword>
<keyword evidence="7" id="KW-0547">Nucleotide-binding</keyword>
<feature type="region of interest" description="Disordered" evidence="9">
    <location>
        <begin position="1"/>
        <end position="27"/>
    </location>
</feature>
<comment type="subcellular location">
    <subcellularLocation>
        <location evidence="7 8">Cytoplasm</location>
    </subcellularLocation>
</comment>
<dbReference type="InterPro" id="IPR005761">
    <property type="entry name" value="UDP-N-AcMur-Glu-dNH2Pim_ligase"/>
</dbReference>
<comment type="PTM">
    <text evidence="7">Carboxylation is probably crucial for Mg(2+) binding and, consequently, for the gamma-phosphate positioning of ATP.</text>
</comment>
<gene>
    <name evidence="7" type="primary">murE</name>
    <name evidence="13" type="ORF">SAMN06273567_1148</name>
</gene>
<feature type="binding site" evidence="7">
    <location>
        <position position="41"/>
    </location>
    <ligand>
        <name>UDP-N-acetyl-alpha-D-muramoyl-L-alanyl-D-glutamate</name>
        <dbReference type="ChEBI" id="CHEBI:83900"/>
    </ligand>
</feature>
<dbReference type="Gene3D" id="3.40.1190.10">
    <property type="entry name" value="Mur-like, catalytic domain"/>
    <property type="match status" value="1"/>
</dbReference>
<comment type="pathway">
    <text evidence="7 8">Cell wall biogenesis; peptidoglycan biosynthesis.</text>
</comment>
<evidence type="ECO:0000259" key="11">
    <source>
        <dbReference type="Pfam" id="PF02875"/>
    </source>
</evidence>
<evidence type="ECO:0000256" key="6">
    <source>
        <dbReference type="ARBA" id="ARBA00023316"/>
    </source>
</evidence>
<keyword evidence="7" id="KW-0963">Cytoplasm</keyword>
<keyword evidence="7" id="KW-0067">ATP-binding</keyword>
<dbReference type="GO" id="GO:0009252">
    <property type="term" value="P:peptidoglycan biosynthetic process"/>
    <property type="evidence" value="ECO:0007669"/>
    <property type="project" value="UniProtKB-UniRule"/>
</dbReference>
<evidence type="ECO:0000256" key="9">
    <source>
        <dbReference type="SAM" id="MobiDB-lite"/>
    </source>
</evidence>
<comment type="cofactor">
    <cofactor evidence="7">
        <name>Mg(2+)</name>
        <dbReference type="ChEBI" id="CHEBI:18420"/>
    </cofactor>
</comment>
<reference evidence="13 14" key="1">
    <citation type="submission" date="2017-05" db="EMBL/GenBank/DDBJ databases">
        <authorList>
            <person name="Varghese N."/>
            <person name="Submissions S."/>
        </authorList>
    </citation>
    <scope>NUCLEOTIDE SEQUENCE [LARGE SCALE GENOMIC DNA]</scope>
    <source>
        <strain evidence="13 14">DSM 46834</strain>
    </source>
</reference>
<feature type="binding site" evidence="7">
    <location>
        <position position="196"/>
    </location>
    <ligand>
        <name>UDP-N-acetyl-alpha-D-muramoyl-L-alanyl-D-glutamate</name>
        <dbReference type="ChEBI" id="CHEBI:83900"/>
    </ligand>
</feature>
<feature type="binding site" evidence="7">
    <location>
        <begin position="161"/>
        <end position="162"/>
    </location>
    <ligand>
        <name>UDP-N-acetyl-alpha-D-muramoyl-L-alanyl-D-glutamate</name>
        <dbReference type="ChEBI" id="CHEBI:83900"/>
    </ligand>
</feature>
<dbReference type="Pfam" id="PF01225">
    <property type="entry name" value="Mur_ligase"/>
    <property type="match status" value="1"/>
</dbReference>
<dbReference type="HAMAP" id="MF_00208">
    <property type="entry name" value="MurE"/>
    <property type="match status" value="1"/>
</dbReference>
<dbReference type="EC" id="6.3.2.-" evidence="7"/>
<evidence type="ECO:0000256" key="8">
    <source>
        <dbReference type="RuleBase" id="RU004135"/>
    </source>
</evidence>
<dbReference type="Proteomes" id="UP000317484">
    <property type="component" value="Unassembled WGS sequence"/>
</dbReference>
<dbReference type="PANTHER" id="PTHR23135:SF4">
    <property type="entry name" value="UDP-N-ACETYLMURAMOYL-L-ALANYL-D-GLUTAMATE--2,6-DIAMINOPIMELATE LIGASE MURE HOMOLOG, CHLOROPLASTIC"/>
    <property type="match status" value="1"/>
</dbReference>
<feature type="binding site" evidence="7">
    <location>
        <position position="188"/>
    </location>
    <ligand>
        <name>UDP-N-acetyl-alpha-D-muramoyl-L-alanyl-D-glutamate</name>
        <dbReference type="ChEBI" id="CHEBI:83900"/>
    </ligand>
</feature>
<comment type="function">
    <text evidence="7">Catalyzes the addition of an amino acid to the nucleotide precursor UDP-N-acetylmuramoyl-L-alanyl-D-glutamate (UMAG) in the biosynthesis of bacterial cell-wall peptidoglycan.</text>
</comment>
<keyword evidence="7" id="KW-0460">Magnesium</keyword>
<evidence type="ECO:0000256" key="5">
    <source>
        <dbReference type="ARBA" id="ARBA00023306"/>
    </source>
</evidence>
<name>A0A521FT44_9ACTN</name>
<dbReference type="NCBIfam" id="TIGR01085">
    <property type="entry name" value="murE"/>
    <property type="match status" value="1"/>
</dbReference>
<dbReference type="GO" id="GO:0016881">
    <property type="term" value="F:acid-amino acid ligase activity"/>
    <property type="evidence" value="ECO:0007669"/>
    <property type="project" value="UniProtKB-UniRule"/>
</dbReference>
<comment type="caution">
    <text evidence="7">Lacks conserved residue(s) required for the propagation of feature annotation.</text>
</comment>
<evidence type="ECO:0000256" key="2">
    <source>
        <dbReference type="ARBA" id="ARBA00022618"/>
    </source>
</evidence>
<comment type="similarity">
    <text evidence="1 7">Belongs to the MurCDEF family. MurE subfamily.</text>
</comment>
<evidence type="ECO:0000313" key="14">
    <source>
        <dbReference type="Proteomes" id="UP000317484"/>
    </source>
</evidence>
<dbReference type="GO" id="GO:0005737">
    <property type="term" value="C:cytoplasm"/>
    <property type="evidence" value="ECO:0007669"/>
    <property type="project" value="UniProtKB-SubCell"/>
</dbReference>
<dbReference type="GO" id="GO:0008360">
    <property type="term" value="P:regulation of cell shape"/>
    <property type="evidence" value="ECO:0007669"/>
    <property type="project" value="UniProtKB-KW"/>
</dbReference>
<keyword evidence="3 7" id="KW-0133">Cell shape</keyword>
<dbReference type="Pfam" id="PF08245">
    <property type="entry name" value="Mur_ligase_M"/>
    <property type="match status" value="1"/>
</dbReference>
<dbReference type="AlphaFoldDB" id="A0A521FT44"/>
<dbReference type="GO" id="GO:0000287">
    <property type="term" value="F:magnesium ion binding"/>
    <property type="evidence" value="ECO:0007669"/>
    <property type="project" value="UniProtKB-UniRule"/>
</dbReference>
<dbReference type="SUPFAM" id="SSF63418">
    <property type="entry name" value="MurE/MurF N-terminal domain"/>
    <property type="match status" value="1"/>
</dbReference>
<keyword evidence="4 7" id="KW-0573">Peptidoglycan synthesis</keyword>